<keyword evidence="1 10" id="KW-0808">Transferase</keyword>
<dbReference type="InterPro" id="IPR000182">
    <property type="entry name" value="GNAT_dom"/>
</dbReference>
<evidence type="ECO:0000256" key="3">
    <source>
        <dbReference type="ARBA" id="ARBA00022741"/>
    </source>
</evidence>
<evidence type="ECO:0000256" key="1">
    <source>
        <dbReference type="ARBA" id="ARBA00022679"/>
    </source>
</evidence>
<dbReference type="InterPro" id="IPR016181">
    <property type="entry name" value="Acyl_CoA_acyltransferase"/>
</dbReference>
<dbReference type="GO" id="GO:0016746">
    <property type="term" value="F:acyltransferase activity"/>
    <property type="evidence" value="ECO:0007669"/>
    <property type="project" value="UniProtKB-KW"/>
</dbReference>
<accession>A0ABV9LUJ4</accession>
<evidence type="ECO:0000259" key="8">
    <source>
        <dbReference type="Pfam" id="PF08351"/>
    </source>
</evidence>
<comment type="caution">
    <text evidence="10">The sequence shown here is derived from an EMBL/GenBank/DDBJ whole genome shotgun (WGS) entry which is preliminary data.</text>
</comment>
<protein>
    <submittedName>
        <fullName evidence="10">GNAT family N-acetyltransferase</fullName>
        <ecNumber evidence="10">2.3.1.-</ecNumber>
    </submittedName>
</protein>
<feature type="domain" description="N-acetyltransferase" evidence="9">
    <location>
        <begin position="515"/>
        <end position="681"/>
    </location>
</feature>
<evidence type="ECO:0000256" key="4">
    <source>
        <dbReference type="ARBA" id="ARBA00022840"/>
    </source>
</evidence>
<keyword evidence="2" id="KW-0819">tRNA processing</keyword>
<keyword evidence="11" id="KW-1185">Reference proteome</keyword>
<dbReference type="EMBL" id="JBHSGU010000002">
    <property type="protein sequence ID" value="MFC4699844.1"/>
    <property type="molecule type" value="Genomic_DNA"/>
</dbReference>
<sequence>MSDDFMPCGEFEELRRWLHNRAVSPSRSDEITTEHSRPATSNPDLRLTNAARQLLILEVDDTRTNHTTNNLTNTIRNHLTEIEAALAKTFVHILWIHNDEKSAVRTNAITNKQSNNEVVHIQADGLRKHLGFQYASVVLDCRKGWLPNDMLASAGLVKAGGLLVLICPPPSKWTRYFAEHTRLRFSYADRHQISHFSDLLLKHFYNDPTIAWWTSEKRVLPVVDMNEYVNGKSKSRTDGDSSNVLGDISNQHSKKSLNESSVGESSVGESLASELSEEQTSIYRSVFSRIEEADKSYHLITGGRGRGKTTLLAHIGATASLLCNAANAGASANANAKKDATATLTASTNKHLEQAYDEVFVCAPTLMQAQHLKKLIQKHSAKNLTISSLAPERIDLLSNKALLLIDEAAAIAPQLLDDLTQKAAHSVLCTTIEGYEGSGKGLLYRWLPRALEHKYQYTLHRAFRWQDGDPLEKLMQQIYQPTVSAFVNTQQNKFTLQPLRKSDIAEQSHLFEQCHALLNSAHYQNTPNDLMRILDAADHMLWIYISNSGTKNTVVGLICAVEEGGECFEPDSCIGQAKGKGTTTSIDTNVSTSMDGFVDSCADSSINDSDDDSLQHAIARGQRRVQGHMTSQAMALLLNEPDYLREHIVRIQRIAVHPQMQGKGHGSAMLMQFRKILEGNKYNNIATSYGLTASLSNFWQKNGYHLVKIGQRIDTSSGTLSGLLFHTTSPAFLEHQTQAAFYLSIDIYYLKAYHPRLYRLIPQTLIATTPKATKEYLEDEWHLIRKKLRLFVDDKLAFSLVRALLFTVSDTFKLDTTTAIIKTLHQKHIHKAQKLNLIQRLKDECDILLRTKA</sequence>
<evidence type="ECO:0000259" key="7">
    <source>
        <dbReference type="Pfam" id="PF05127"/>
    </source>
</evidence>
<dbReference type="InterPro" id="IPR007807">
    <property type="entry name" value="TcmA/NAT10_helicase"/>
</dbReference>
<evidence type="ECO:0000256" key="6">
    <source>
        <dbReference type="SAM" id="MobiDB-lite"/>
    </source>
</evidence>
<reference evidence="11" key="1">
    <citation type="journal article" date="2019" name="Int. J. Syst. Evol. Microbiol.">
        <title>The Global Catalogue of Microorganisms (GCM) 10K type strain sequencing project: providing services to taxonomists for standard genome sequencing and annotation.</title>
        <authorList>
            <consortium name="The Broad Institute Genomics Platform"/>
            <consortium name="The Broad Institute Genome Sequencing Center for Infectious Disease"/>
            <person name="Wu L."/>
            <person name="Ma J."/>
        </authorList>
    </citation>
    <scope>NUCLEOTIDE SEQUENCE [LARGE SCALE GENOMIC DNA]</scope>
    <source>
        <strain evidence="11">KACC 12507</strain>
    </source>
</reference>
<evidence type="ECO:0000256" key="2">
    <source>
        <dbReference type="ARBA" id="ARBA00022694"/>
    </source>
</evidence>
<dbReference type="CDD" id="cd04301">
    <property type="entry name" value="NAT_SF"/>
    <property type="match status" value="1"/>
</dbReference>
<feature type="region of interest" description="Disordered" evidence="6">
    <location>
        <begin position="23"/>
        <end position="44"/>
    </location>
</feature>
<evidence type="ECO:0000313" key="11">
    <source>
        <dbReference type="Proteomes" id="UP001595897"/>
    </source>
</evidence>
<dbReference type="PANTHER" id="PTHR10925">
    <property type="entry name" value="N-ACETYLTRANSFERASE 10"/>
    <property type="match status" value="1"/>
</dbReference>
<keyword evidence="3" id="KW-0547">Nucleotide-binding</keyword>
<feature type="region of interest" description="Disordered" evidence="6">
    <location>
        <begin position="231"/>
        <end position="263"/>
    </location>
</feature>
<dbReference type="Proteomes" id="UP001595897">
    <property type="component" value="Unassembled WGS sequence"/>
</dbReference>
<keyword evidence="4" id="KW-0067">ATP-binding</keyword>
<dbReference type="Pfam" id="PF05127">
    <property type="entry name" value="NAT10_TcmA_helicase"/>
    <property type="match status" value="1"/>
</dbReference>
<name>A0ABV9LUJ4_9ALTE</name>
<feature type="compositionally biased region" description="Polar residues" evidence="6">
    <location>
        <begin position="240"/>
        <end position="251"/>
    </location>
</feature>
<organism evidence="10 11">
    <name type="scientific">Glaciecola siphonariae</name>
    <dbReference type="NCBI Taxonomy" id="521012"/>
    <lineage>
        <taxon>Bacteria</taxon>
        <taxon>Pseudomonadati</taxon>
        <taxon>Pseudomonadota</taxon>
        <taxon>Gammaproteobacteria</taxon>
        <taxon>Alteromonadales</taxon>
        <taxon>Alteromonadaceae</taxon>
        <taxon>Glaciecola</taxon>
    </lineage>
</organism>
<dbReference type="Gene3D" id="3.40.630.30">
    <property type="match status" value="2"/>
</dbReference>
<dbReference type="SUPFAM" id="SSF55729">
    <property type="entry name" value="Acyl-CoA N-acyltransferases (Nat)"/>
    <property type="match status" value="1"/>
</dbReference>
<gene>
    <name evidence="10" type="ORF">ACFO4O_06725</name>
</gene>
<dbReference type="Gene3D" id="3.40.50.11040">
    <property type="match status" value="1"/>
</dbReference>
<feature type="domain" description="TmcA/NAT10 N-terminal" evidence="8">
    <location>
        <begin position="51"/>
        <end position="203"/>
    </location>
</feature>
<evidence type="ECO:0000313" key="10">
    <source>
        <dbReference type="EMBL" id="MFC4699844.1"/>
    </source>
</evidence>
<dbReference type="InterPro" id="IPR032672">
    <property type="entry name" value="TmcA/NAT10/Kre33"/>
</dbReference>
<dbReference type="EC" id="2.3.1.-" evidence="10"/>
<feature type="compositionally biased region" description="Basic and acidic residues" evidence="6">
    <location>
        <begin position="27"/>
        <end position="37"/>
    </location>
</feature>
<proteinExistence type="predicted"/>
<feature type="domain" description="TcmA/NAT10 helicase" evidence="7">
    <location>
        <begin position="300"/>
        <end position="478"/>
    </location>
</feature>
<dbReference type="SUPFAM" id="SSF52540">
    <property type="entry name" value="P-loop containing nucleoside triphosphate hydrolases"/>
    <property type="match status" value="1"/>
</dbReference>
<dbReference type="RefSeq" id="WP_382406749.1">
    <property type="nucleotide sequence ID" value="NZ_JBHSGU010000002.1"/>
</dbReference>
<dbReference type="Gene3D" id="3.40.50.300">
    <property type="entry name" value="P-loop containing nucleotide triphosphate hydrolases"/>
    <property type="match status" value="1"/>
</dbReference>
<dbReference type="InterPro" id="IPR013562">
    <property type="entry name" value="TmcA/NAT10_N"/>
</dbReference>
<dbReference type="InterPro" id="IPR027417">
    <property type="entry name" value="P-loop_NTPase"/>
</dbReference>
<evidence type="ECO:0000259" key="9">
    <source>
        <dbReference type="Pfam" id="PF13718"/>
    </source>
</evidence>
<dbReference type="PANTHER" id="PTHR10925:SF5">
    <property type="entry name" value="RNA CYTIDINE ACETYLTRANSFERASE"/>
    <property type="match status" value="1"/>
</dbReference>
<keyword evidence="5 10" id="KW-0012">Acyltransferase</keyword>
<dbReference type="Pfam" id="PF08351">
    <property type="entry name" value="TmcA_N"/>
    <property type="match status" value="1"/>
</dbReference>
<evidence type="ECO:0000256" key="5">
    <source>
        <dbReference type="ARBA" id="ARBA00023315"/>
    </source>
</evidence>
<dbReference type="Pfam" id="PF13718">
    <property type="entry name" value="GNAT_acetyltr_2"/>
    <property type="match status" value="1"/>
</dbReference>